<dbReference type="Proteomes" id="UP001409291">
    <property type="component" value="Unassembled WGS sequence"/>
</dbReference>
<sequence>MNRPVKHENNCIRTIFSDLLIKITNYETVQEKICTLPHVRVRPANRKSVDGSWLFRRKDLKIDYNVKNKFIINMNNNEAHLAVITKRGSLIRRLAGLISFFIMHLTIYGYAFMYFYTGIAKLLNIKEFIRGNRKIPFIGQYAEQIGWGIPILEIVLAVLLVIPLYKIKRHALLSSTLLIGIFALYLVLMVKYVEDKLCHCGGVIESMSWKTHIVFNLVWFIAGIYALKKQKL</sequence>
<evidence type="ECO:0000256" key="5">
    <source>
        <dbReference type="SAM" id="Phobius"/>
    </source>
</evidence>
<accession>A0ABV0BXR0</accession>
<evidence type="ECO:0000259" key="6">
    <source>
        <dbReference type="Pfam" id="PF07291"/>
    </source>
</evidence>
<evidence type="ECO:0000256" key="2">
    <source>
        <dbReference type="ARBA" id="ARBA00022692"/>
    </source>
</evidence>
<feature type="domain" description="Methylamine utilisation protein MauE" evidence="6">
    <location>
        <begin position="102"/>
        <end position="227"/>
    </location>
</feature>
<evidence type="ECO:0000256" key="1">
    <source>
        <dbReference type="ARBA" id="ARBA00004141"/>
    </source>
</evidence>
<keyword evidence="4 5" id="KW-0472">Membrane</keyword>
<protein>
    <submittedName>
        <fullName evidence="7">MauE/DoxX family redox-associated membrane protein</fullName>
    </submittedName>
</protein>
<evidence type="ECO:0000256" key="4">
    <source>
        <dbReference type="ARBA" id="ARBA00023136"/>
    </source>
</evidence>
<dbReference type="RefSeq" id="WP_346582395.1">
    <property type="nucleotide sequence ID" value="NZ_JBDJNQ010000010.1"/>
</dbReference>
<comment type="subcellular location">
    <subcellularLocation>
        <location evidence="1">Membrane</location>
        <topology evidence="1">Multi-pass membrane protein</topology>
    </subcellularLocation>
</comment>
<keyword evidence="3 5" id="KW-1133">Transmembrane helix</keyword>
<dbReference type="EMBL" id="JBDJNQ010000010">
    <property type="protein sequence ID" value="MEN5379574.1"/>
    <property type="molecule type" value="Genomic_DNA"/>
</dbReference>
<feature type="transmembrane region" description="Helical" evidence="5">
    <location>
        <begin position="209"/>
        <end position="227"/>
    </location>
</feature>
<comment type="caution">
    <text evidence="7">The sequence shown here is derived from an EMBL/GenBank/DDBJ whole genome shotgun (WGS) entry which is preliminary data.</text>
</comment>
<dbReference type="Pfam" id="PF07291">
    <property type="entry name" value="MauE"/>
    <property type="match status" value="1"/>
</dbReference>
<gene>
    <name evidence="7" type="ORF">ABE541_20065</name>
</gene>
<evidence type="ECO:0000256" key="3">
    <source>
        <dbReference type="ARBA" id="ARBA00022989"/>
    </source>
</evidence>
<feature type="transmembrane region" description="Helical" evidence="5">
    <location>
        <begin position="94"/>
        <end position="116"/>
    </location>
</feature>
<evidence type="ECO:0000313" key="7">
    <source>
        <dbReference type="EMBL" id="MEN5379574.1"/>
    </source>
</evidence>
<organism evidence="7 8">
    <name type="scientific">Sphingobacterium kitahiroshimense</name>
    <dbReference type="NCBI Taxonomy" id="470446"/>
    <lineage>
        <taxon>Bacteria</taxon>
        <taxon>Pseudomonadati</taxon>
        <taxon>Bacteroidota</taxon>
        <taxon>Sphingobacteriia</taxon>
        <taxon>Sphingobacteriales</taxon>
        <taxon>Sphingobacteriaceae</taxon>
        <taxon>Sphingobacterium</taxon>
    </lineage>
</organism>
<dbReference type="InterPro" id="IPR009908">
    <property type="entry name" value="Methylamine_util_MauE"/>
</dbReference>
<evidence type="ECO:0000313" key="8">
    <source>
        <dbReference type="Proteomes" id="UP001409291"/>
    </source>
</evidence>
<feature type="transmembrane region" description="Helical" evidence="5">
    <location>
        <begin position="145"/>
        <end position="165"/>
    </location>
</feature>
<reference evidence="7 8" key="1">
    <citation type="submission" date="2024-04" db="EMBL/GenBank/DDBJ databases">
        <title>WGS of bacteria from Torrens River.</title>
        <authorList>
            <person name="Wyrsch E.R."/>
            <person name="Drigo B."/>
        </authorList>
    </citation>
    <scope>NUCLEOTIDE SEQUENCE [LARGE SCALE GENOMIC DNA]</scope>
    <source>
        <strain evidence="7 8">TWI391</strain>
    </source>
</reference>
<name>A0ABV0BXR0_9SPHI</name>
<keyword evidence="8" id="KW-1185">Reference proteome</keyword>
<proteinExistence type="predicted"/>
<keyword evidence="2 5" id="KW-0812">Transmembrane</keyword>
<feature type="transmembrane region" description="Helical" evidence="5">
    <location>
        <begin position="172"/>
        <end position="189"/>
    </location>
</feature>